<dbReference type="AlphaFoldDB" id="A0A2P7QUU0"/>
<organism evidence="4 5">
    <name type="scientific">Allosphingosinicella deserti</name>
    <dbReference type="NCBI Taxonomy" id="2116704"/>
    <lineage>
        <taxon>Bacteria</taxon>
        <taxon>Pseudomonadati</taxon>
        <taxon>Pseudomonadota</taxon>
        <taxon>Alphaproteobacteria</taxon>
        <taxon>Sphingomonadales</taxon>
        <taxon>Sphingomonadaceae</taxon>
        <taxon>Allosphingosinicella</taxon>
    </lineage>
</organism>
<dbReference type="InterPro" id="IPR049712">
    <property type="entry name" value="Poly_export"/>
</dbReference>
<sequence length="266" mass="28184">MGIEILQNSGPSVSTFDDSFTAGSSPAAHAIARSSLRRLAILALFTACLAGCAGTRGGNLPYHPSAEEFGEPDSPALAALEANYRISPLDKLKVNVFQVADLSAEYEVDLTGNIAMPLVGNVRAVDLTTDQLDAKLTQVLSEKYLQSPDVSVSVLSSSTRVVTVDGAVQDPGVYPVNGRITLVQVIARAKGTADDANPRRVAIFRQIGGERMAAAFDLTDIRRGKVEDPRVYSGDIVVVDGSSVRAAQRELLTALPVVGFFNSFAF</sequence>
<evidence type="ECO:0000259" key="3">
    <source>
        <dbReference type="Pfam" id="PF10531"/>
    </source>
</evidence>
<feature type="domain" description="Soluble ligand binding" evidence="3">
    <location>
        <begin position="161"/>
        <end position="212"/>
    </location>
</feature>
<dbReference type="InterPro" id="IPR003715">
    <property type="entry name" value="Poly_export_N"/>
</dbReference>
<dbReference type="Pfam" id="PF02563">
    <property type="entry name" value="Poly_export"/>
    <property type="match status" value="1"/>
</dbReference>
<dbReference type="Pfam" id="PF10531">
    <property type="entry name" value="SLBB"/>
    <property type="match status" value="1"/>
</dbReference>
<proteinExistence type="predicted"/>
<evidence type="ECO:0000313" key="5">
    <source>
        <dbReference type="Proteomes" id="UP000241167"/>
    </source>
</evidence>
<dbReference type="GO" id="GO:0015159">
    <property type="term" value="F:polysaccharide transmembrane transporter activity"/>
    <property type="evidence" value="ECO:0007669"/>
    <property type="project" value="InterPro"/>
</dbReference>
<dbReference type="InterPro" id="IPR019554">
    <property type="entry name" value="Soluble_ligand-bd"/>
</dbReference>
<reference evidence="4 5" key="1">
    <citation type="submission" date="2018-03" db="EMBL/GenBank/DDBJ databases">
        <title>The draft genome of Sphingosinicella sp. GL-C-18.</title>
        <authorList>
            <person name="Liu L."/>
            <person name="Li L."/>
            <person name="Liang L."/>
            <person name="Zhang X."/>
            <person name="Wang T."/>
        </authorList>
    </citation>
    <scope>NUCLEOTIDE SEQUENCE [LARGE SCALE GENOMIC DNA]</scope>
    <source>
        <strain evidence="4 5">GL-C-18</strain>
    </source>
</reference>
<dbReference type="Gene3D" id="3.10.20.600">
    <property type="match status" value="1"/>
</dbReference>
<dbReference type="EMBL" id="PXYI01000002">
    <property type="protein sequence ID" value="PSJ41738.1"/>
    <property type="molecule type" value="Genomic_DNA"/>
</dbReference>
<dbReference type="Gene3D" id="3.30.1950.10">
    <property type="entry name" value="wza like domain"/>
    <property type="match status" value="1"/>
</dbReference>
<evidence type="ECO:0000259" key="2">
    <source>
        <dbReference type="Pfam" id="PF02563"/>
    </source>
</evidence>
<dbReference type="PANTHER" id="PTHR33619">
    <property type="entry name" value="POLYSACCHARIDE EXPORT PROTEIN GFCE-RELATED"/>
    <property type="match status" value="1"/>
</dbReference>
<keyword evidence="5" id="KW-1185">Reference proteome</keyword>
<accession>A0A2P7QUU0</accession>
<evidence type="ECO:0000256" key="1">
    <source>
        <dbReference type="ARBA" id="ARBA00022729"/>
    </source>
</evidence>
<gene>
    <name evidence="4" type="ORF">C7I55_05490</name>
</gene>
<evidence type="ECO:0000313" key="4">
    <source>
        <dbReference type="EMBL" id="PSJ41738.1"/>
    </source>
</evidence>
<feature type="domain" description="Polysaccharide export protein N-terminal" evidence="2">
    <location>
        <begin position="81"/>
        <end position="154"/>
    </location>
</feature>
<dbReference type="PANTHER" id="PTHR33619:SF3">
    <property type="entry name" value="POLYSACCHARIDE EXPORT PROTEIN GFCE-RELATED"/>
    <property type="match status" value="1"/>
</dbReference>
<keyword evidence="1" id="KW-0732">Signal</keyword>
<comment type="caution">
    <text evidence="4">The sequence shown here is derived from an EMBL/GenBank/DDBJ whole genome shotgun (WGS) entry which is preliminary data.</text>
</comment>
<dbReference type="Proteomes" id="UP000241167">
    <property type="component" value="Unassembled WGS sequence"/>
</dbReference>
<protein>
    <submittedName>
        <fullName evidence="4">Uncharacterized protein</fullName>
    </submittedName>
</protein>
<name>A0A2P7QUU0_9SPHN</name>